<protein>
    <submittedName>
        <fullName evidence="1">Uncharacterized protein</fullName>
    </submittedName>
</protein>
<proteinExistence type="predicted"/>
<dbReference type="InParanoid" id="A0A151ZHD0"/>
<gene>
    <name evidence="1" type="ORF">DLAC_06072</name>
</gene>
<name>A0A151ZHD0_TIELA</name>
<evidence type="ECO:0000313" key="2">
    <source>
        <dbReference type="Proteomes" id="UP000076078"/>
    </source>
</evidence>
<reference evidence="1 2" key="1">
    <citation type="submission" date="2015-12" db="EMBL/GenBank/DDBJ databases">
        <title>Dictyostelia acquired genes for synthesis and detection of signals that induce cell-type specialization by lateral gene transfer from prokaryotes.</title>
        <authorList>
            <person name="Gloeckner G."/>
            <person name="Schaap P."/>
        </authorList>
    </citation>
    <scope>NUCLEOTIDE SEQUENCE [LARGE SCALE GENOMIC DNA]</scope>
    <source>
        <strain evidence="1 2">TK</strain>
    </source>
</reference>
<evidence type="ECO:0000313" key="1">
    <source>
        <dbReference type="EMBL" id="KYQ93391.1"/>
    </source>
</evidence>
<organism evidence="1 2">
    <name type="scientific">Tieghemostelium lacteum</name>
    <name type="common">Slime mold</name>
    <name type="synonym">Dictyostelium lacteum</name>
    <dbReference type="NCBI Taxonomy" id="361077"/>
    <lineage>
        <taxon>Eukaryota</taxon>
        <taxon>Amoebozoa</taxon>
        <taxon>Evosea</taxon>
        <taxon>Eumycetozoa</taxon>
        <taxon>Dictyostelia</taxon>
        <taxon>Dictyosteliales</taxon>
        <taxon>Raperosteliaceae</taxon>
        <taxon>Tieghemostelium</taxon>
    </lineage>
</organism>
<dbReference type="EMBL" id="LODT01000028">
    <property type="protein sequence ID" value="KYQ93391.1"/>
    <property type="molecule type" value="Genomic_DNA"/>
</dbReference>
<comment type="caution">
    <text evidence="1">The sequence shown here is derived from an EMBL/GenBank/DDBJ whole genome shotgun (WGS) entry which is preliminary data.</text>
</comment>
<dbReference type="Proteomes" id="UP000076078">
    <property type="component" value="Unassembled WGS sequence"/>
</dbReference>
<keyword evidence="2" id="KW-1185">Reference proteome</keyword>
<dbReference type="AlphaFoldDB" id="A0A151ZHD0"/>
<sequence length="180" mass="20470">MNPANLMKRFDVGLCGPFTRVSHDGKTASYTGRKISEPMDFAVVEQNINDPQQNIYTIKFNVNAQNNCRRNYYGITKRTSPLMQNSDADIFLMLGGRSNTDFNIIIGGDRSGDILNGVKLQLQDKVELTFNRVDRTLRFQIHRNVDTTYTYQVNNIQIQPDDQLHFAVLLGVDGCTFILD</sequence>
<accession>A0A151ZHD0</accession>